<dbReference type="EMBL" id="CADEAL010000445">
    <property type="protein sequence ID" value="CAB1420263.1"/>
    <property type="molecule type" value="Genomic_DNA"/>
</dbReference>
<feature type="compositionally biased region" description="Polar residues" evidence="1">
    <location>
        <begin position="24"/>
        <end position="35"/>
    </location>
</feature>
<organism evidence="2 3">
    <name type="scientific">Pleuronectes platessa</name>
    <name type="common">European plaice</name>
    <dbReference type="NCBI Taxonomy" id="8262"/>
    <lineage>
        <taxon>Eukaryota</taxon>
        <taxon>Metazoa</taxon>
        <taxon>Chordata</taxon>
        <taxon>Craniata</taxon>
        <taxon>Vertebrata</taxon>
        <taxon>Euteleostomi</taxon>
        <taxon>Actinopterygii</taxon>
        <taxon>Neopterygii</taxon>
        <taxon>Teleostei</taxon>
        <taxon>Neoteleostei</taxon>
        <taxon>Acanthomorphata</taxon>
        <taxon>Carangaria</taxon>
        <taxon>Pleuronectiformes</taxon>
        <taxon>Pleuronectoidei</taxon>
        <taxon>Pleuronectidae</taxon>
        <taxon>Pleuronectes</taxon>
    </lineage>
</organism>
<comment type="caution">
    <text evidence="2">The sequence shown here is derived from an EMBL/GenBank/DDBJ whole genome shotgun (WGS) entry which is preliminary data.</text>
</comment>
<name>A0A9N7TX49_PLEPL</name>
<accession>A0A9N7TX49</accession>
<feature type="region of interest" description="Disordered" evidence="1">
    <location>
        <begin position="133"/>
        <end position="158"/>
    </location>
</feature>
<feature type="region of interest" description="Disordered" evidence="1">
    <location>
        <begin position="1"/>
        <end position="39"/>
    </location>
</feature>
<gene>
    <name evidence="2" type="ORF">PLEPLA_LOCUS8138</name>
</gene>
<proteinExistence type="predicted"/>
<dbReference type="Proteomes" id="UP001153269">
    <property type="component" value="Unassembled WGS sequence"/>
</dbReference>
<reference evidence="2" key="1">
    <citation type="submission" date="2020-03" db="EMBL/GenBank/DDBJ databases">
        <authorList>
            <person name="Weist P."/>
        </authorList>
    </citation>
    <scope>NUCLEOTIDE SEQUENCE</scope>
</reference>
<evidence type="ECO:0000313" key="3">
    <source>
        <dbReference type="Proteomes" id="UP001153269"/>
    </source>
</evidence>
<feature type="region of interest" description="Disordered" evidence="1">
    <location>
        <begin position="76"/>
        <end position="104"/>
    </location>
</feature>
<feature type="compositionally biased region" description="Basic and acidic residues" evidence="1">
    <location>
        <begin position="81"/>
        <end position="102"/>
    </location>
</feature>
<feature type="compositionally biased region" description="Basic and acidic residues" evidence="1">
    <location>
        <begin position="13"/>
        <end position="23"/>
    </location>
</feature>
<dbReference type="AlphaFoldDB" id="A0A9N7TX49"/>
<evidence type="ECO:0000256" key="1">
    <source>
        <dbReference type="SAM" id="MobiDB-lite"/>
    </source>
</evidence>
<feature type="compositionally biased region" description="Basic and acidic residues" evidence="1">
    <location>
        <begin position="133"/>
        <end position="144"/>
    </location>
</feature>
<sequence length="190" mass="21173">MDQPSPPEFVPGRGEEGEQERINTRNIPSRDSITRSSSPFSLLLSSPLPHTRHFPDVEVAYCVLRRPLCNRLSAAEGESFEGTKRRREGEKERGRERKRERFGWSSRASDAESMPCVCEMAGIAGMGRDEGRERLCASRGREAEESSAEQPPSIWPPTQQTALSALKSLAVPCPMWQPLTGVPVCRKLGH</sequence>
<keyword evidence="3" id="KW-1185">Reference proteome</keyword>
<protein>
    <submittedName>
        <fullName evidence="2">Uncharacterized protein</fullName>
    </submittedName>
</protein>
<evidence type="ECO:0000313" key="2">
    <source>
        <dbReference type="EMBL" id="CAB1420263.1"/>
    </source>
</evidence>